<dbReference type="eggNOG" id="KOG0380">
    <property type="taxonomic scope" value="Eukaryota"/>
</dbReference>
<evidence type="ECO:0000256" key="2">
    <source>
        <dbReference type="ARBA" id="ARBA00009010"/>
    </source>
</evidence>
<evidence type="ECO:0000313" key="14">
    <source>
        <dbReference type="EMBL" id="AAS50430.1"/>
    </source>
</evidence>
<dbReference type="InParanoid" id="Q75EL4"/>
<evidence type="ECO:0000256" key="8">
    <source>
        <dbReference type="ARBA" id="ARBA00023315"/>
    </source>
</evidence>
<keyword evidence="6 13" id="KW-1133">Transmembrane helix</keyword>
<feature type="transmembrane region" description="Helical" evidence="13">
    <location>
        <begin position="392"/>
        <end position="413"/>
    </location>
</feature>
<evidence type="ECO:0000256" key="10">
    <source>
        <dbReference type="PIRNR" id="PIRNR000439"/>
    </source>
</evidence>
<reference evidence="15" key="2">
    <citation type="journal article" date="2013" name="G3 (Bethesda)">
        <title>Genomes of Ashbya fungi isolated from insects reveal four mating-type loci, numerous translocations, lack of transposons, and distinct gene duplications.</title>
        <authorList>
            <person name="Dietrich F.S."/>
            <person name="Voegeli S."/>
            <person name="Kuo S."/>
            <person name="Philippsen P."/>
        </authorList>
    </citation>
    <scope>GENOME REANNOTATION</scope>
    <source>
        <strain evidence="15">ATCC 10895 / CBS 109.51 / FGSC 9923 / NRRL Y-1056</strain>
    </source>
</reference>
<protein>
    <recommendedName>
        <fullName evidence="10">O-acyltransferase</fullName>
    </recommendedName>
</protein>
<comment type="function">
    <text evidence="9">Sterol O-acyltransferase that catalyzes the formation of stery esters.</text>
</comment>
<evidence type="ECO:0000256" key="13">
    <source>
        <dbReference type="SAM" id="Phobius"/>
    </source>
</evidence>
<feature type="active site" evidence="11">
    <location>
        <position position="531"/>
    </location>
</feature>
<evidence type="ECO:0000256" key="6">
    <source>
        <dbReference type="ARBA" id="ARBA00022989"/>
    </source>
</evidence>
<name>Q75EL4_EREGS</name>
<feature type="transmembrane region" description="Helical" evidence="13">
    <location>
        <begin position="433"/>
        <end position="456"/>
    </location>
</feature>
<evidence type="ECO:0000313" key="15">
    <source>
        <dbReference type="Proteomes" id="UP000000591"/>
    </source>
</evidence>
<evidence type="ECO:0000256" key="11">
    <source>
        <dbReference type="PIRSR" id="PIRSR000439-1"/>
    </source>
</evidence>
<feature type="transmembrane region" description="Helical" evidence="13">
    <location>
        <begin position="214"/>
        <end position="234"/>
    </location>
</feature>
<accession>Q75EL4</accession>
<keyword evidence="5 10" id="KW-0256">Endoplasmic reticulum</keyword>
<dbReference type="GeneID" id="4618792"/>
<dbReference type="STRING" id="284811.Q75EL4"/>
<dbReference type="Proteomes" id="UP000000591">
    <property type="component" value="Chromosome I"/>
</dbReference>
<comment type="subcellular location">
    <subcellularLocation>
        <location evidence="1 10">Endoplasmic reticulum membrane</location>
        <topology evidence="1 10">Multi-pass membrane protein</topology>
    </subcellularLocation>
</comment>
<dbReference type="GO" id="GO:0034737">
    <property type="term" value="F:ergosterol O-acyltransferase activity"/>
    <property type="evidence" value="ECO:0000318"/>
    <property type="project" value="GO_Central"/>
</dbReference>
<keyword evidence="7 10" id="KW-0472">Membrane</keyword>
<comment type="similarity">
    <text evidence="2 10">Belongs to the membrane-bound acyltransferase family. Sterol o-acyltransferase subfamily.</text>
</comment>
<dbReference type="Pfam" id="PF03062">
    <property type="entry name" value="MBOAT"/>
    <property type="match status" value="1"/>
</dbReference>
<dbReference type="AlphaFoldDB" id="Q75EL4"/>
<dbReference type="EMBL" id="AE016814">
    <property type="protein sequence ID" value="AAS50430.1"/>
    <property type="molecule type" value="Genomic_DNA"/>
</dbReference>
<keyword evidence="15" id="KW-1185">Reference proteome</keyword>
<feature type="transmembrane region" description="Helical" evidence="13">
    <location>
        <begin position="278"/>
        <end position="297"/>
    </location>
</feature>
<reference evidence="14 15" key="1">
    <citation type="journal article" date="2004" name="Science">
        <title>The Ashbya gossypii genome as a tool for mapping the ancient Saccharomyces cerevisiae genome.</title>
        <authorList>
            <person name="Dietrich F.S."/>
            <person name="Voegeli S."/>
            <person name="Brachat S."/>
            <person name="Lerch A."/>
            <person name="Gates K."/>
            <person name="Steiner S."/>
            <person name="Mohr C."/>
            <person name="Pohlmann R."/>
            <person name="Luedi P."/>
            <person name="Choi S."/>
            <person name="Wing R.A."/>
            <person name="Flavier A."/>
            <person name="Gaffney T.D."/>
            <person name="Philippsen P."/>
        </authorList>
    </citation>
    <scope>NUCLEOTIDE SEQUENCE [LARGE SCALE GENOMIC DNA]</scope>
    <source>
        <strain evidence="15">ATCC 10895 / CBS 109.51 / FGSC 9923 / NRRL Y-1056</strain>
    </source>
</reference>
<dbReference type="RefSeq" id="NP_982606.1">
    <property type="nucleotide sequence ID" value="NM_207959.1"/>
</dbReference>
<evidence type="ECO:0000256" key="7">
    <source>
        <dbReference type="ARBA" id="ARBA00023136"/>
    </source>
</evidence>
<feature type="transmembrane region" description="Helical" evidence="13">
    <location>
        <begin position="246"/>
        <end position="266"/>
    </location>
</feature>
<dbReference type="OrthoDB" id="10039049at2759"/>
<dbReference type="GO" id="GO:0008204">
    <property type="term" value="P:ergosterol metabolic process"/>
    <property type="evidence" value="ECO:0000318"/>
    <property type="project" value="GO_Central"/>
</dbReference>
<dbReference type="PANTHER" id="PTHR10408">
    <property type="entry name" value="STEROL O-ACYLTRANSFERASE"/>
    <property type="match status" value="1"/>
</dbReference>
<dbReference type="KEGG" id="ago:AGOS_AAR065C"/>
<sequence length="594" mass="69261">MAQVLAHNKDFLRIQELNADGERERRSLYEDQLQAVEEEECLEGCAQTVVITAAEPTSAEKTREAAVGGRRQTPPPWYTSALMRKERLRFHQGSGEMQSLLRDVQFQCRGTIMDAFVNDPLRIYFSGPCFDSDKNRRLEAEVVEGPAVVRGVALGDGGQVTVQTVTTNFSGFYVLFWLSVAFALVKVTAGYYIKNDGNIMQSEIVHYMTTDLWRVAWFDLLMYLCTYFVFGVQWMCRRGWLRWAGAGWLLTSVYELLFFAYFTYVAEHTMRFKWISKIFLFLHSCVLVMKMHSYAFYNGYLWQILDELQFSRESLALLKDLDDEVDESVLRTLEKSEKFCQFELNSQSTSELFPSNITLRNYFMYSMFPTVVYQISYPRTDRIRWSYFMEKLAAIAGIIFIMMVVAQLLIYPVTIKAMSLRELGMSFSDRAKLWPNLLIEVVPGFIIMYLLVWYLIWDAILNCIAELTRFGDRYFYGDWWNCVNWGDFSRLWNVPVHKFLLRHVYHSSLSAFCLSTTQATFMTFILSSLIHELAMYVIFGKLRFYLFLFQMAQLPLMALNNSKLLHNKKVLLNVLFWLGICTGPSVICTIYLTF</sequence>
<proteinExistence type="inferred from homology"/>
<dbReference type="PANTHER" id="PTHR10408:SF23">
    <property type="entry name" value="STEROL O-ACYLTRANSFERASE 1-RELATED"/>
    <property type="match status" value="1"/>
</dbReference>
<evidence type="ECO:0000256" key="9">
    <source>
        <dbReference type="ARBA" id="ARBA00023568"/>
    </source>
</evidence>
<gene>
    <name evidence="14" type="ORF">AGOS_AAR065C</name>
</gene>
<organism evidence="14 15">
    <name type="scientific">Eremothecium gossypii (strain ATCC 10895 / CBS 109.51 / FGSC 9923 / NRRL Y-1056)</name>
    <name type="common">Yeast</name>
    <name type="synonym">Ashbya gossypii</name>
    <dbReference type="NCBI Taxonomy" id="284811"/>
    <lineage>
        <taxon>Eukaryota</taxon>
        <taxon>Fungi</taxon>
        <taxon>Dikarya</taxon>
        <taxon>Ascomycota</taxon>
        <taxon>Saccharomycotina</taxon>
        <taxon>Saccharomycetes</taxon>
        <taxon>Saccharomycetales</taxon>
        <taxon>Saccharomycetaceae</taxon>
        <taxon>Eremothecium</taxon>
    </lineage>
</organism>
<feature type="transmembrane region" description="Helical" evidence="13">
    <location>
        <begin position="571"/>
        <end position="592"/>
    </location>
</feature>
<keyword evidence="3 10" id="KW-0808">Transferase</keyword>
<keyword evidence="4 13" id="KW-0812">Transmembrane</keyword>
<dbReference type="GO" id="GO:0005789">
    <property type="term" value="C:endoplasmic reticulum membrane"/>
    <property type="evidence" value="ECO:0000318"/>
    <property type="project" value="GO_Central"/>
</dbReference>
<dbReference type="InterPro" id="IPR004299">
    <property type="entry name" value="MBOAT_fam"/>
</dbReference>
<evidence type="ECO:0000256" key="5">
    <source>
        <dbReference type="ARBA" id="ARBA00022824"/>
    </source>
</evidence>
<evidence type="ECO:0000256" key="3">
    <source>
        <dbReference type="ARBA" id="ARBA00022679"/>
    </source>
</evidence>
<evidence type="ECO:0000256" key="12">
    <source>
        <dbReference type="SAM" id="MobiDB-lite"/>
    </source>
</evidence>
<dbReference type="OMA" id="INWWYVA"/>
<feature type="transmembrane region" description="Helical" evidence="13">
    <location>
        <begin position="509"/>
        <end position="530"/>
    </location>
</feature>
<keyword evidence="8 10" id="KW-0012">Acyltransferase</keyword>
<dbReference type="FunCoup" id="Q75EL4">
    <property type="interactions" value="199"/>
</dbReference>
<evidence type="ECO:0000256" key="4">
    <source>
        <dbReference type="ARBA" id="ARBA00022692"/>
    </source>
</evidence>
<dbReference type="InterPro" id="IPR014371">
    <property type="entry name" value="Oat_ACAT_DAG_ARE"/>
</dbReference>
<feature type="region of interest" description="Disordered" evidence="12">
    <location>
        <begin position="56"/>
        <end position="75"/>
    </location>
</feature>
<dbReference type="PIRSF" id="PIRSF000439">
    <property type="entry name" value="Oat_ACAT_DAG_ARE"/>
    <property type="match status" value="1"/>
</dbReference>
<dbReference type="HOGENOM" id="CLU_018190_2_1_1"/>
<evidence type="ECO:0000256" key="1">
    <source>
        <dbReference type="ARBA" id="ARBA00004477"/>
    </source>
</evidence>
<feature type="transmembrane region" description="Helical" evidence="13">
    <location>
        <begin position="172"/>
        <end position="193"/>
    </location>
</feature>